<keyword evidence="1" id="KW-0472">Membrane</keyword>
<accession>A0A160VHP0</accession>
<feature type="transmembrane region" description="Helical" evidence="1">
    <location>
        <begin position="6"/>
        <end position="28"/>
    </location>
</feature>
<name>A0A160VHP0_9ZZZZ</name>
<evidence type="ECO:0000256" key="1">
    <source>
        <dbReference type="SAM" id="Phobius"/>
    </source>
</evidence>
<dbReference type="EMBL" id="FAXC01000404">
    <property type="protein sequence ID" value="CUV10356.1"/>
    <property type="molecule type" value="Genomic_DNA"/>
</dbReference>
<keyword evidence="1" id="KW-0812">Transmembrane</keyword>
<organism evidence="2">
    <name type="scientific">hydrothermal vent metagenome</name>
    <dbReference type="NCBI Taxonomy" id="652676"/>
    <lineage>
        <taxon>unclassified sequences</taxon>
        <taxon>metagenomes</taxon>
        <taxon>ecological metagenomes</taxon>
    </lineage>
</organism>
<keyword evidence="1" id="KW-1133">Transmembrane helix</keyword>
<proteinExistence type="predicted"/>
<protein>
    <submittedName>
        <fullName evidence="2">Uncharacterized protein</fullName>
    </submittedName>
</protein>
<gene>
    <name evidence="2" type="ORF">MGWOODY_Mmi2385</name>
</gene>
<sequence length="43" mass="5121">MVISTILALSFFFHFTFLSLLINIPLFFETYGWQRIKQASESY</sequence>
<reference evidence="2" key="1">
    <citation type="submission" date="2015-10" db="EMBL/GenBank/DDBJ databases">
        <authorList>
            <person name="Gilbert D.G."/>
        </authorList>
    </citation>
    <scope>NUCLEOTIDE SEQUENCE</scope>
</reference>
<dbReference type="AlphaFoldDB" id="A0A160VHP0"/>
<evidence type="ECO:0000313" key="2">
    <source>
        <dbReference type="EMBL" id="CUV10356.1"/>
    </source>
</evidence>